<feature type="region of interest" description="Disordered" evidence="11">
    <location>
        <begin position="1"/>
        <end position="133"/>
    </location>
</feature>
<dbReference type="PANTHER" id="PTHR23198:SF6">
    <property type="entry name" value="NUCLEAR PORE COMPLEX PROTEIN NUP98-NUP96"/>
    <property type="match status" value="1"/>
</dbReference>
<comment type="caution">
    <text evidence="13">The sequence shown here is derived from an EMBL/GenBank/DDBJ whole genome shotgun (WGS) entry which is preliminary data.</text>
</comment>
<dbReference type="GO" id="GO:0000973">
    <property type="term" value="P:post-transcriptional tethering of RNA polymerase II gene DNA at nuclear periphery"/>
    <property type="evidence" value="ECO:0007669"/>
    <property type="project" value="TreeGrafter"/>
</dbReference>
<dbReference type="PROSITE" id="PS51434">
    <property type="entry name" value="NUP_C"/>
    <property type="match status" value="1"/>
</dbReference>
<reference evidence="15 16" key="1">
    <citation type="submission" date="2019-05" db="EMBL/GenBank/DDBJ databases">
        <title>Emergence of the Ug99 lineage of the wheat stem rust pathogen through somatic hybridization.</title>
        <authorList>
            <person name="Li F."/>
            <person name="Upadhyaya N.M."/>
            <person name="Sperschneider J."/>
            <person name="Matny O."/>
            <person name="Nguyen-Phuc H."/>
            <person name="Mago R."/>
            <person name="Raley C."/>
            <person name="Miller M.E."/>
            <person name="Silverstein K.A.T."/>
            <person name="Henningsen E."/>
            <person name="Hirsch C.D."/>
            <person name="Visser B."/>
            <person name="Pretorius Z.A."/>
            <person name="Steffenson B.J."/>
            <person name="Schwessinger B."/>
            <person name="Dodds P.N."/>
            <person name="Figueroa M."/>
        </authorList>
    </citation>
    <scope>NUCLEOTIDE SEQUENCE [LARGE SCALE GENOMIC DNA]</scope>
    <source>
        <strain evidence="14">21-0</strain>
        <strain evidence="13 16">Ug99</strain>
    </source>
</reference>
<evidence type="ECO:0000256" key="11">
    <source>
        <dbReference type="SAM" id="MobiDB-lite"/>
    </source>
</evidence>
<dbReference type="Pfam" id="PF12110">
    <property type="entry name" value="Nup96"/>
    <property type="match status" value="1"/>
</dbReference>
<dbReference type="InterPro" id="IPR025574">
    <property type="entry name" value="Nucleoporin_FG_rpt"/>
</dbReference>
<feature type="region of interest" description="Disordered" evidence="11">
    <location>
        <begin position="712"/>
        <end position="732"/>
    </location>
</feature>
<evidence type="ECO:0000313" key="14">
    <source>
        <dbReference type="EMBL" id="KAA1094836.1"/>
    </source>
</evidence>
<evidence type="ECO:0000256" key="1">
    <source>
        <dbReference type="ARBA" id="ARBA00004567"/>
    </source>
</evidence>
<feature type="compositionally biased region" description="Polar residues" evidence="11">
    <location>
        <begin position="1064"/>
        <end position="1075"/>
    </location>
</feature>
<dbReference type="InterPro" id="IPR021967">
    <property type="entry name" value="Nup98_C"/>
</dbReference>
<keyword evidence="8" id="KW-0811">Translocation</keyword>
<evidence type="ECO:0000259" key="12">
    <source>
        <dbReference type="PROSITE" id="PS51434"/>
    </source>
</evidence>
<dbReference type="Pfam" id="PF04096">
    <property type="entry name" value="Nucleoporin2"/>
    <property type="match status" value="1"/>
</dbReference>
<dbReference type="GO" id="GO:0051028">
    <property type="term" value="P:mRNA transport"/>
    <property type="evidence" value="ECO:0007669"/>
    <property type="project" value="UniProtKB-KW"/>
</dbReference>
<feature type="compositionally biased region" description="Polar residues" evidence="11">
    <location>
        <begin position="848"/>
        <end position="866"/>
    </location>
</feature>
<proteinExistence type="inferred from homology"/>
<comment type="subcellular location">
    <subcellularLocation>
        <location evidence="1">Nucleus</location>
        <location evidence="1">Nuclear pore complex</location>
    </subcellularLocation>
</comment>
<dbReference type="FunFam" id="1.10.10.2360:FF:000001">
    <property type="entry name" value="Nuclear pore complex protein Nup98-Nup96"/>
    <property type="match status" value="1"/>
</dbReference>
<dbReference type="InterPro" id="IPR036903">
    <property type="entry name" value="Nup98_auto-Pept-S59_dom_sf"/>
</dbReference>
<keyword evidence="7" id="KW-0653">Protein transport</keyword>
<evidence type="ECO:0000313" key="16">
    <source>
        <dbReference type="Proteomes" id="UP000325313"/>
    </source>
</evidence>
<feature type="compositionally biased region" description="Low complexity" evidence="11">
    <location>
        <begin position="45"/>
        <end position="74"/>
    </location>
</feature>
<feature type="compositionally biased region" description="Polar residues" evidence="11">
    <location>
        <begin position="98"/>
        <end position="109"/>
    </location>
</feature>
<protein>
    <recommendedName>
        <fullName evidence="12">Peptidase S59 domain-containing protein</fullName>
    </recommendedName>
</protein>
<feature type="compositionally biased region" description="Low complexity" evidence="11">
    <location>
        <begin position="17"/>
        <end position="29"/>
    </location>
</feature>
<dbReference type="Proteomes" id="UP000325313">
    <property type="component" value="Unassembled WGS sequence"/>
</dbReference>
<organism evidence="13 16">
    <name type="scientific">Puccinia graminis f. sp. tritici</name>
    <dbReference type="NCBI Taxonomy" id="56615"/>
    <lineage>
        <taxon>Eukaryota</taxon>
        <taxon>Fungi</taxon>
        <taxon>Dikarya</taxon>
        <taxon>Basidiomycota</taxon>
        <taxon>Pucciniomycotina</taxon>
        <taxon>Pucciniomycetes</taxon>
        <taxon>Pucciniales</taxon>
        <taxon>Pucciniaceae</taxon>
        <taxon>Puccinia</taxon>
    </lineage>
</organism>
<dbReference type="GO" id="GO:0003723">
    <property type="term" value="F:RNA binding"/>
    <property type="evidence" value="ECO:0007669"/>
    <property type="project" value="TreeGrafter"/>
</dbReference>
<feature type="compositionally biased region" description="Low complexity" evidence="11">
    <location>
        <begin position="110"/>
        <end position="120"/>
    </location>
</feature>
<gene>
    <name evidence="14" type="ORF">PGT21_031111</name>
    <name evidence="13" type="ORF">PGTUg99_013131</name>
</gene>
<evidence type="ECO:0000256" key="7">
    <source>
        <dbReference type="ARBA" id="ARBA00022927"/>
    </source>
</evidence>
<dbReference type="GO" id="GO:0006606">
    <property type="term" value="P:protein import into nucleus"/>
    <property type="evidence" value="ECO:0007669"/>
    <property type="project" value="TreeGrafter"/>
</dbReference>
<feature type="compositionally biased region" description="Acidic residues" evidence="11">
    <location>
        <begin position="1043"/>
        <end position="1061"/>
    </location>
</feature>
<feature type="compositionally biased region" description="Polar residues" evidence="11">
    <location>
        <begin position="431"/>
        <end position="442"/>
    </location>
</feature>
<feature type="compositionally biased region" description="Low complexity" evidence="11">
    <location>
        <begin position="448"/>
        <end position="459"/>
    </location>
</feature>
<feature type="compositionally biased region" description="Polar residues" evidence="11">
    <location>
        <begin position="1254"/>
        <end position="1264"/>
    </location>
</feature>
<dbReference type="InterPro" id="IPR007230">
    <property type="entry name" value="Nup98_auto-Pept-S59_dom"/>
</dbReference>
<feature type="compositionally biased region" description="Polar residues" evidence="11">
    <location>
        <begin position="519"/>
        <end position="530"/>
    </location>
</feature>
<keyword evidence="4" id="KW-0677">Repeat</keyword>
<dbReference type="GO" id="GO:0006405">
    <property type="term" value="P:RNA export from nucleus"/>
    <property type="evidence" value="ECO:0007669"/>
    <property type="project" value="TreeGrafter"/>
</dbReference>
<dbReference type="GO" id="GO:0017056">
    <property type="term" value="F:structural constituent of nuclear pore"/>
    <property type="evidence" value="ECO:0007669"/>
    <property type="project" value="InterPro"/>
</dbReference>
<dbReference type="EMBL" id="VSWC01000079">
    <property type="protein sequence ID" value="KAA1094836.1"/>
    <property type="molecule type" value="Genomic_DNA"/>
</dbReference>
<feature type="compositionally biased region" description="Polar residues" evidence="11">
    <location>
        <begin position="402"/>
        <end position="424"/>
    </location>
</feature>
<dbReference type="Proteomes" id="UP000324748">
    <property type="component" value="Unassembled WGS sequence"/>
</dbReference>
<feature type="compositionally biased region" description="Low complexity" evidence="11">
    <location>
        <begin position="580"/>
        <end position="590"/>
    </location>
</feature>
<keyword evidence="5" id="KW-0068">Autocatalytic cleavage</keyword>
<dbReference type="GO" id="GO:0008139">
    <property type="term" value="F:nuclear localization sequence binding"/>
    <property type="evidence" value="ECO:0007669"/>
    <property type="project" value="TreeGrafter"/>
</dbReference>
<evidence type="ECO:0000313" key="13">
    <source>
        <dbReference type="EMBL" id="KAA1079074.1"/>
    </source>
</evidence>
<sequence length="2048" mass="221936">MFGASNNTFGGFNANNQQQPQQQQQQQQPTGGLFGGTPANTSFNTFGQQPATTPFTQQPQATTPFTQQPQATGFGNNAFGAPASATPFGQTPAPASNIFGQPQAQSSNIFGGASQPQQQPSPSPGFGGFGAAPANQFGTFGAANNTATTSSNLFGQKPAAPTPTFGAGAATGFGSNVFNQNAASPFGAAGSSAPSSGTVNPPYAPVTLAENESTPSSKSTFNSIVAMDAYKNFSFEELRFQDYMQGRKTAVPSNTLGAGFGTQQQPQAGTFGSFGSNNNNTNSTQAGAFGQQQQPQANIFGGAPATNTFGAQPAANRNMFGQPANNNPSPFGQAQAPATSNAFGAGAAPATNAFGSNNLFNNNTTNTSPFGVPAAKPNIFGSTTSQPAFGTPAVSAAPTSGIFGSTPTQPQNNLFGGTSNQNSGGAPGLFSNANANPSTQPSGGLFGGNNNQNNAQKPGGLFGGGATTGSSPFGQQTQPTNTTTSFGFGQNNQQQQSTGGLFGGNNQQPPNTGAGLFGMNNNQQGQTNPSGGLFGPNNANNSTLNTGSGIFGSGNNNATSGGLFGQKPANPTGSLFGKDAGTQNNNNNFGGTTGGLFGSATTGSAFGIGNNQNQNNNAGGNLFGQMNNSQMFQSQNQNGLFQSQQTQQPSLQARVDQDAYGNNPLFANHGISAGSKPAIPIRKQLPTIDFKPLPRPNTKITKLRGFARSVSPVKNVSSGSPMNASSVSNGSSVVSRSSAYSRHEEPLLSPKAFIVKPSPKKLTIDPSTISTLFRNRSTTVNGSPCSVQGTPPPARRINANNRPESIFDPDAESSAQNVLSRPSHAISRSVGQLNDPAHAAKQTPAMKSPTNSKTAPNPSGSHQLIPTENEINSDRALMEDEVIIRPKSQAKEGEYWTIPAIDELRIMKRKDLRAVPSFKAGRVGYGQIEFRETVDLSGIEDFSTELCGEIIVFKQSLCSVYPDDPVDKPPVGKGLNVPAVITLDNCWTLDKSTRLPIKDPNHARVKLFTKRLMKSEDIEFIEYDAQTGKWTFAVEHFTTYGIDESDDESNGEDDEDEEQDGESYTGSESEDNLSGSDYRANRRVRQPHAIASTTNSMSDENEDDGPPRALLFDDEQAGMPLDKENIATTGGRIIDRSEDETTASVTGSDELEGPFNVKQVSKKRPRQGVDSENSLDNDKSKQTSTSDWRNHIGLESRKVAVMQASLFARPDSSRSQAKLTPKVPSKTQAVHPEDPRRARNVSRQTPLQTPEPRQITNTHAGNNPTPSPHLTVKKHTNVPVRFRYPQYIPLSKSLASGKFISNKSPSLSMARSFRVSWIGQSNQLIHPARGEIGNMLDTSNLQNTSFGHLAVSNIPSYAFENSMEIRSAERLLEIQLKHTAVRLEEGVPTVMTNPNLRSRDFLASYDKADRSNDAITWGLCSALFDELELRIPKGASPEAVDRIKRIRREDAFTKWLEKTVAPSVEQDVRSPSRQQGKFSAIFQLLTGNQIERACELAIQMGNYRLATLIAQCRRSDRIFKSDVHQQNLIWRQLRVDAHMDRDLRKTYELISGNVTVSKGCGKKGLQVDYSEDIGISEGLDWKRALGLHFWFLASDENFWQSIKTYEDAFKNGRCAPPPIPWYMDSSTPNATESVLNRWKLDPAQPIYDAIFQIIKVFVDPTYPLESVLEPRGFGPSPFDYRMPWHLYILIAKVMRLRDFEDREPIMRDIETDSDDASLLESGSVWADLLTSQYADQLNKLGMMKWAGFILLHLEDPEGRARALKELISRNIKAVTGDVEEFFVETLKIPSTWIYLARAQVAHYEGRFFEEYQLLLKSSKIFEAHKIVVLELAPDAILRADLKLIRKLFCGKSNNIPSSDLTGGAKVFMDFVKVVEGLQFLNASNGGTAARTARGKRSLENQVDSTQNREEIEEMLETKVSNLIKEIPLIFNEFSNHSGLTVKQQVCINEMMSSLVNLIESNPRSLRMNQLEPIRDDHHRTSNPAPKPFHYLNSNNTNLINIKDLKISDQVLFIQNFSHKNLLKSLQTFPPLRPPPTTTITTASSAIPV</sequence>
<keyword evidence="6" id="KW-0509">mRNA transport</keyword>
<dbReference type="GO" id="GO:0044614">
    <property type="term" value="C:nuclear pore cytoplasmic filaments"/>
    <property type="evidence" value="ECO:0007669"/>
    <property type="project" value="TreeGrafter"/>
</dbReference>
<evidence type="ECO:0000256" key="4">
    <source>
        <dbReference type="ARBA" id="ARBA00022737"/>
    </source>
</evidence>
<evidence type="ECO:0000256" key="8">
    <source>
        <dbReference type="ARBA" id="ARBA00023010"/>
    </source>
</evidence>
<evidence type="ECO:0000256" key="5">
    <source>
        <dbReference type="ARBA" id="ARBA00022813"/>
    </source>
</evidence>
<feature type="compositionally biased region" description="Polar residues" evidence="11">
    <location>
        <begin position="712"/>
        <end position="724"/>
    </location>
</feature>
<evidence type="ECO:0000313" key="15">
    <source>
        <dbReference type="Proteomes" id="UP000324748"/>
    </source>
</evidence>
<dbReference type="InterPro" id="IPR037665">
    <property type="entry name" value="Nucleoporin_S59-like"/>
</dbReference>
<feature type="compositionally biased region" description="Polar residues" evidence="11">
    <location>
        <begin position="470"/>
        <end position="483"/>
    </location>
</feature>
<dbReference type="OrthoDB" id="3797628at2759"/>
<feature type="compositionally biased region" description="Polar residues" evidence="11">
    <location>
        <begin position="537"/>
        <end position="560"/>
    </location>
</feature>
<feature type="compositionally biased region" description="Polar residues" evidence="11">
    <location>
        <begin position="765"/>
        <end position="789"/>
    </location>
</feature>
<feature type="region of interest" description="Disordered" evidence="11">
    <location>
        <begin position="1207"/>
        <end position="1272"/>
    </location>
</feature>
<accession>A0A5B0MSI2</accession>
<evidence type="ECO:0000256" key="9">
    <source>
        <dbReference type="ARBA" id="ARBA00023132"/>
    </source>
</evidence>
<dbReference type="Gene3D" id="3.30.1610.10">
    <property type="entry name" value="Peptidase S59, nucleoporin"/>
    <property type="match status" value="1"/>
</dbReference>
<dbReference type="FunFam" id="3.30.1610.10:FF:000003">
    <property type="entry name" value="Nucleoporin SONB, putative"/>
    <property type="match status" value="1"/>
</dbReference>
<feature type="compositionally biased region" description="Polar residues" evidence="11">
    <location>
        <begin position="1"/>
        <end position="16"/>
    </location>
</feature>
<feature type="compositionally biased region" description="Low complexity" evidence="11">
    <location>
        <begin position="484"/>
        <end position="499"/>
    </location>
</feature>
<evidence type="ECO:0000256" key="6">
    <source>
        <dbReference type="ARBA" id="ARBA00022816"/>
    </source>
</evidence>
<comment type="similarity">
    <text evidence="2">Belongs to the nucleoporin GLFG family.</text>
</comment>
<evidence type="ECO:0000256" key="10">
    <source>
        <dbReference type="ARBA" id="ARBA00023242"/>
    </source>
</evidence>
<feature type="domain" description="Peptidase S59" evidence="12">
    <location>
        <begin position="892"/>
        <end position="1037"/>
    </location>
</feature>
<keyword evidence="10" id="KW-0539">Nucleus</keyword>
<feature type="region of interest" description="Disordered" evidence="11">
    <location>
        <begin position="764"/>
        <end position="866"/>
    </location>
</feature>
<dbReference type="Gene3D" id="1.10.10.2360">
    <property type="match status" value="1"/>
</dbReference>
<feature type="region of interest" description="Disordered" evidence="11">
    <location>
        <begin position="400"/>
        <end position="593"/>
    </location>
</feature>
<dbReference type="SUPFAM" id="SSF82215">
    <property type="entry name" value="C-terminal autoproteolytic domain of nucleoporin nup98"/>
    <property type="match status" value="1"/>
</dbReference>
<keyword evidence="15" id="KW-1185">Reference proteome</keyword>
<evidence type="ECO:0000256" key="3">
    <source>
        <dbReference type="ARBA" id="ARBA00022448"/>
    </source>
</evidence>
<keyword evidence="9" id="KW-0906">Nuclear pore complex</keyword>
<dbReference type="GO" id="GO:0034398">
    <property type="term" value="P:telomere tethering at nuclear periphery"/>
    <property type="evidence" value="ECO:0007669"/>
    <property type="project" value="TreeGrafter"/>
</dbReference>
<dbReference type="EMBL" id="VDEP01000444">
    <property type="protein sequence ID" value="KAA1079074.1"/>
    <property type="molecule type" value="Genomic_DNA"/>
</dbReference>
<dbReference type="Pfam" id="PF13634">
    <property type="entry name" value="Nucleoporin_FG"/>
    <property type="match status" value="3"/>
</dbReference>
<feature type="region of interest" description="Disordered" evidence="11">
    <location>
        <begin position="1042"/>
        <end position="1191"/>
    </location>
</feature>
<name>A0A5B0MSI2_PUCGR</name>
<keyword evidence="3" id="KW-0813">Transport</keyword>
<evidence type="ECO:0000256" key="2">
    <source>
        <dbReference type="ARBA" id="ARBA00008926"/>
    </source>
</evidence>
<dbReference type="PANTHER" id="PTHR23198">
    <property type="entry name" value="NUCLEOPORIN"/>
    <property type="match status" value="1"/>
</dbReference>
<dbReference type="Gene3D" id="1.25.40.690">
    <property type="match status" value="1"/>
</dbReference>